<dbReference type="RefSeq" id="WP_072914294.1">
    <property type="nucleotide sequence ID" value="NZ_FRAR01000016.1"/>
</dbReference>
<feature type="transmembrane region" description="Helical" evidence="6">
    <location>
        <begin position="360"/>
        <end position="380"/>
    </location>
</feature>
<feature type="transmembrane region" description="Helical" evidence="6">
    <location>
        <begin position="207"/>
        <end position="233"/>
    </location>
</feature>
<dbReference type="InterPro" id="IPR020846">
    <property type="entry name" value="MFS_dom"/>
</dbReference>
<dbReference type="GO" id="GO:0022857">
    <property type="term" value="F:transmembrane transporter activity"/>
    <property type="evidence" value="ECO:0007669"/>
    <property type="project" value="InterPro"/>
</dbReference>
<feature type="transmembrane region" description="Helical" evidence="6">
    <location>
        <begin position="278"/>
        <end position="305"/>
    </location>
</feature>
<organism evidence="8 9">
    <name type="scientific">Desulforamulus aeronauticus DSM 10349</name>
    <dbReference type="NCBI Taxonomy" id="1121421"/>
    <lineage>
        <taxon>Bacteria</taxon>
        <taxon>Bacillati</taxon>
        <taxon>Bacillota</taxon>
        <taxon>Clostridia</taxon>
        <taxon>Eubacteriales</taxon>
        <taxon>Peptococcaceae</taxon>
        <taxon>Desulforamulus</taxon>
    </lineage>
</organism>
<evidence type="ECO:0000256" key="6">
    <source>
        <dbReference type="SAM" id="Phobius"/>
    </source>
</evidence>
<dbReference type="PANTHER" id="PTHR23504">
    <property type="entry name" value="MAJOR FACILITATOR SUPERFAMILY DOMAIN-CONTAINING PROTEIN 10"/>
    <property type="match status" value="1"/>
</dbReference>
<evidence type="ECO:0000313" key="9">
    <source>
        <dbReference type="Proteomes" id="UP000183997"/>
    </source>
</evidence>
<proteinExistence type="predicted"/>
<feature type="transmembrane region" description="Helical" evidence="6">
    <location>
        <begin position="245"/>
        <end position="266"/>
    </location>
</feature>
<evidence type="ECO:0000256" key="4">
    <source>
        <dbReference type="ARBA" id="ARBA00022989"/>
    </source>
</evidence>
<dbReference type="InterPro" id="IPR001958">
    <property type="entry name" value="Tet-R_TetA/multi-R_MdtG-like"/>
</dbReference>
<evidence type="ECO:0000256" key="5">
    <source>
        <dbReference type="ARBA" id="ARBA00023136"/>
    </source>
</evidence>
<comment type="subcellular location">
    <subcellularLocation>
        <location evidence="1">Cell membrane</location>
        <topology evidence="1">Multi-pass membrane protein</topology>
    </subcellularLocation>
</comment>
<keyword evidence="2" id="KW-0813">Transport</keyword>
<name>A0A1M6TBR9_9FIRM</name>
<gene>
    <name evidence="8" type="ORF">SAMN02745123_02243</name>
</gene>
<dbReference type="InterPro" id="IPR011701">
    <property type="entry name" value="MFS"/>
</dbReference>
<protein>
    <submittedName>
        <fullName evidence="8">Multidrug resistance protein</fullName>
    </submittedName>
</protein>
<feature type="transmembrane region" description="Helical" evidence="6">
    <location>
        <begin position="7"/>
        <end position="29"/>
    </location>
</feature>
<evidence type="ECO:0000313" key="8">
    <source>
        <dbReference type="EMBL" id="SHK54314.1"/>
    </source>
</evidence>
<keyword evidence="4 6" id="KW-1133">Transmembrane helix</keyword>
<dbReference type="SUPFAM" id="SSF103473">
    <property type="entry name" value="MFS general substrate transporter"/>
    <property type="match status" value="1"/>
</dbReference>
<keyword evidence="5 6" id="KW-0472">Membrane</keyword>
<dbReference type="InterPro" id="IPR036259">
    <property type="entry name" value="MFS_trans_sf"/>
</dbReference>
<reference evidence="9" key="1">
    <citation type="submission" date="2016-11" db="EMBL/GenBank/DDBJ databases">
        <authorList>
            <person name="Varghese N."/>
            <person name="Submissions S."/>
        </authorList>
    </citation>
    <scope>NUCLEOTIDE SEQUENCE [LARGE SCALE GENOMIC DNA]</scope>
    <source>
        <strain evidence="9">DSM 10349</strain>
    </source>
</reference>
<dbReference type="Gene3D" id="1.20.1250.20">
    <property type="entry name" value="MFS general substrate transporter like domains"/>
    <property type="match status" value="1"/>
</dbReference>
<dbReference type="AlphaFoldDB" id="A0A1M6TBR9"/>
<dbReference type="Proteomes" id="UP000183997">
    <property type="component" value="Unassembled WGS sequence"/>
</dbReference>
<dbReference type="Pfam" id="PF07690">
    <property type="entry name" value="MFS_1"/>
    <property type="match status" value="1"/>
</dbReference>
<dbReference type="CDD" id="cd17325">
    <property type="entry name" value="MFS_MdtG_SLC18_like"/>
    <property type="match status" value="1"/>
</dbReference>
<feature type="transmembrane region" description="Helical" evidence="6">
    <location>
        <begin position="97"/>
        <end position="120"/>
    </location>
</feature>
<feature type="transmembrane region" description="Helical" evidence="6">
    <location>
        <begin position="41"/>
        <end position="61"/>
    </location>
</feature>
<evidence type="ECO:0000256" key="1">
    <source>
        <dbReference type="ARBA" id="ARBA00004651"/>
    </source>
</evidence>
<sequence length="396" mass="42603">MGKKTKAFLVLFFILFWVMVGFGIIIPILPFVVTHFGGGPTILGLFMASFSLMQFFFAPLWGRLSDRIGRRPVLLIGLSGYGITFILLGMADHLWMLFAIRMLSGIISSATLPTAMAYIVDITEGEERSKGLGLMGAAMGVGMVFGPALGGWLGHYGFAIPFYAAGALAIITWPFAYFFLPESLKRSDRHRAEDAAKISFKVIKHPLFTLFMLNFITNFSMAIFQGTFALYAADRAGFGPKEMGTLFTIMGIISVIIQGGMIGRLVKLFGDANLIKAGLFISGVGMALIVLSSHMLTLMISAAIFNIGGSLMGPSTSTLVSKNALGAQGASIGLMQSFGSLGRILGPVMGGILYGIQMNIPYITGASILLLIAILSLQMIDKYDIACNHKKKPSQE</sequence>
<evidence type="ECO:0000256" key="2">
    <source>
        <dbReference type="ARBA" id="ARBA00022448"/>
    </source>
</evidence>
<feature type="domain" description="Major facilitator superfamily (MFS) profile" evidence="7">
    <location>
        <begin position="7"/>
        <end position="384"/>
    </location>
</feature>
<dbReference type="OrthoDB" id="9793283at2"/>
<dbReference type="PROSITE" id="PS50850">
    <property type="entry name" value="MFS"/>
    <property type="match status" value="1"/>
</dbReference>
<dbReference type="EMBL" id="FRAR01000016">
    <property type="protein sequence ID" value="SHK54314.1"/>
    <property type="molecule type" value="Genomic_DNA"/>
</dbReference>
<accession>A0A1M6TBR9</accession>
<feature type="transmembrane region" description="Helical" evidence="6">
    <location>
        <begin position="73"/>
        <end position="91"/>
    </location>
</feature>
<keyword evidence="3 6" id="KW-0812">Transmembrane</keyword>
<feature type="transmembrane region" description="Helical" evidence="6">
    <location>
        <begin position="160"/>
        <end position="180"/>
    </location>
</feature>
<evidence type="ECO:0000259" key="7">
    <source>
        <dbReference type="PROSITE" id="PS50850"/>
    </source>
</evidence>
<dbReference type="PRINTS" id="PR01035">
    <property type="entry name" value="TCRTETA"/>
</dbReference>
<evidence type="ECO:0000256" key="3">
    <source>
        <dbReference type="ARBA" id="ARBA00022692"/>
    </source>
</evidence>
<dbReference type="STRING" id="1121421.SAMN02745123_02243"/>
<keyword evidence="9" id="KW-1185">Reference proteome</keyword>
<dbReference type="GO" id="GO:0005886">
    <property type="term" value="C:plasma membrane"/>
    <property type="evidence" value="ECO:0007669"/>
    <property type="project" value="UniProtKB-SubCell"/>
</dbReference>
<dbReference type="PANTHER" id="PTHR23504:SF15">
    <property type="entry name" value="MAJOR FACILITATOR SUPERFAMILY (MFS) PROFILE DOMAIN-CONTAINING PROTEIN"/>
    <property type="match status" value="1"/>
</dbReference>
<feature type="transmembrane region" description="Helical" evidence="6">
    <location>
        <begin position="132"/>
        <end position="154"/>
    </location>
</feature>